<dbReference type="OrthoDB" id="9772497at2"/>
<dbReference type="InterPro" id="IPR051466">
    <property type="entry name" value="D-amino_acid_metab_enzyme"/>
</dbReference>
<organism evidence="4 5">
    <name type="scientific">Legionella brunensis</name>
    <dbReference type="NCBI Taxonomy" id="29422"/>
    <lineage>
        <taxon>Bacteria</taxon>
        <taxon>Pseudomonadati</taxon>
        <taxon>Pseudomonadota</taxon>
        <taxon>Gammaproteobacteria</taxon>
        <taxon>Legionellales</taxon>
        <taxon>Legionellaceae</taxon>
        <taxon>Legionella</taxon>
    </lineage>
</organism>
<name>A0A0W0S122_9GAMM</name>
<dbReference type="STRING" id="29422.Lbru_3195"/>
<dbReference type="Pfam" id="PF01168">
    <property type="entry name" value="Ala_racemase_N"/>
    <property type="match status" value="1"/>
</dbReference>
<dbReference type="SMART" id="SM01119">
    <property type="entry name" value="D-ser_dehydrat"/>
    <property type="match status" value="1"/>
</dbReference>
<comment type="similarity">
    <text evidence="1">Belongs to the DSD1 family.</text>
</comment>
<evidence type="ECO:0000313" key="5">
    <source>
        <dbReference type="Proteomes" id="UP000054742"/>
    </source>
</evidence>
<reference evidence="4 5" key="1">
    <citation type="submission" date="2015-11" db="EMBL/GenBank/DDBJ databases">
        <title>Genomic analysis of 38 Legionella species identifies large and diverse effector repertoires.</title>
        <authorList>
            <person name="Burstein D."/>
            <person name="Amaro F."/>
            <person name="Zusman T."/>
            <person name="Lifshitz Z."/>
            <person name="Cohen O."/>
            <person name="Gilbert J.A."/>
            <person name="Pupko T."/>
            <person name="Shuman H.A."/>
            <person name="Segal G."/>
        </authorList>
    </citation>
    <scope>NUCLEOTIDE SEQUENCE [LARGE SCALE GENOMIC DNA]</scope>
    <source>
        <strain evidence="4 5">ATCC 43878</strain>
    </source>
</reference>
<proteinExistence type="inferred from homology"/>
<dbReference type="GO" id="GO:0036088">
    <property type="term" value="P:D-serine catabolic process"/>
    <property type="evidence" value="ECO:0007669"/>
    <property type="project" value="TreeGrafter"/>
</dbReference>
<dbReference type="Pfam" id="PF14031">
    <property type="entry name" value="D-ser_dehydrat"/>
    <property type="match status" value="1"/>
</dbReference>
<dbReference type="AlphaFoldDB" id="A0A0W0S122"/>
<feature type="domain" description="D-serine dehydratase-like" evidence="3">
    <location>
        <begin position="267"/>
        <end position="358"/>
    </location>
</feature>
<keyword evidence="2" id="KW-0456">Lyase</keyword>
<keyword evidence="5" id="KW-1185">Reference proteome</keyword>
<comment type="caution">
    <text evidence="4">The sequence shown here is derived from an EMBL/GenBank/DDBJ whole genome shotgun (WGS) entry which is preliminary data.</text>
</comment>
<dbReference type="EMBL" id="LNXV01000036">
    <property type="protein sequence ID" value="KTC77088.1"/>
    <property type="molecule type" value="Genomic_DNA"/>
</dbReference>
<dbReference type="Gene3D" id="3.20.20.10">
    <property type="entry name" value="Alanine racemase"/>
    <property type="match status" value="1"/>
</dbReference>
<dbReference type="GO" id="GO:0008721">
    <property type="term" value="F:D-serine ammonia-lyase activity"/>
    <property type="evidence" value="ECO:0007669"/>
    <property type="project" value="TreeGrafter"/>
</dbReference>
<dbReference type="Gene3D" id="2.40.37.20">
    <property type="entry name" value="D-serine dehydratase-like domain"/>
    <property type="match status" value="1"/>
</dbReference>
<evidence type="ECO:0000313" key="4">
    <source>
        <dbReference type="EMBL" id="KTC77088.1"/>
    </source>
</evidence>
<dbReference type="InterPro" id="IPR029066">
    <property type="entry name" value="PLP-binding_barrel"/>
</dbReference>
<evidence type="ECO:0000259" key="3">
    <source>
        <dbReference type="SMART" id="SM01119"/>
    </source>
</evidence>
<dbReference type="InterPro" id="IPR042208">
    <property type="entry name" value="D-ser_dehydrat-like_sf"/>
</dbReference>
<dbReference type="InterPro" id="IPR001608">
    <property type="entry name" value="Ala_racemase_N"/>
</dbReference>
<evidence type="ECO:0000256" key="2">
    <source>
        <dbReference type="ARBA" id="ARBA00023239"/>
    </source>
</evidence>
<dbReference type="InterPro" id="IPR026956">
    <property type="entry name" value="D-ser_dehydrat-like_dom"/>
</dbReference>
<accession>A0A0W0S122</accession>
<dbReference type="Proteomes" id="UP000054742">
    <property type="component" value="Unassembled WGS sequence"/>
</dbReference>
<dbReference type="PATRIC" id="fig|29422.6.peg.3375"/>
<dbReference type="PANTHER" id="PTHR28004:SF2">
    <property type="entry name" value="D-SERINE DEHYDRATASE"/>
    <property type="match status" value="1"/>
</dbReference>
<dbReference type="RefSeq" id="WP_058443135.1">
    <property type="nucleotide sequence ID" value="NZ_CAAAHU010000008.1"/>
</dbReference>
<dbReference type="CDD" id="cd06819">
    <property type="entry name" value="PLPDE_III_LS_D-TA"/>
    <property type="match status" value="1"/>
</dbReference>
<dbReference type="SUPFAM" id="SSF51419">
    <property type="entry name" value="PLP-binding barrel"/>
    <property type="match status" value="1"/>
</dbReference>
<evidence type="ECO:0000256" key="1">
    <source>
        <dbReference type="ARBA" id="ARBA00005323"/>
    </source>
</evidence>
<protein>
    <submittedName>
        <fullName evidence="4">Alanine racemase</fullName>
    </submittedName>
</protein>
<sequence>MSKEFIGANKFELDTPCLVIDKEKLQYNLNHMHQHGLQNKVNIRPHCKTHKCTQLAKLQLEYGAIGISAAKIAEAEVLINQGISGVLITSPVVTSYKIERLFNCLKKAPDTMVVVDNLKNIADLEQAGHLHQQTIHVLVDLDPGVGRTGVAPHHALNLAVEIQRSKWLNLIGIQCYAGNLQHIASYHERKTISLKTMQMASEIVNNFRRHGLPCDILTGSGTGTYDIDIAASEVTEIQPGSYTVMDVEYAAIGSKENSQHFQTFKHAMTLLTTVISSNRAEHVTVDAGTKSIYVDKVHKPQIMSHSNLHYDWGEFGDEHGKITCSQEGTLPSNGEVLELIVPHCDPTINLFDKFYITRDDKVIDIWDIDLRGASQ</sequence>
<dbReference type="PANTHER" id="PTHR28004">
    <property type="entry name" value="ZGC:162816-RELATED"/>
    <property type="match status" value="1"/>
</dbReference>
<gene>
    <name evidence="4" type="ORF">Lbru_3195</name>
</gene>